<dbReference type="PANTHER" id="PTHR21660:SF1">
    <property type="entry name" value="ACYL-COENZYME A THIOESTERASE 13"/>
    <property type="match status" value="1"/>
</dbReference>
<gene>
    <name evidence="4" type="ORF">VKT23_002897</name>
</gene>
<dbReference type="EMBL" id="JBANRG010000003">
    <property type="protein sequence ID" value="KAK7468381.1"/>
    <property type="molecule type" value="Genomic_DNA"/>
</dbReference>
<dbReference type="CDD" id="cd03443">
    <property type="entry name" value="PaaI_thioesterase"/>
    <property type="match status" value="1"/>
</dbReference>
<keyword evidence="2" id="KW-0378">Hydrolase</keyword>
<reference evidence="4 5" key="1">
    <citation type="submission" date="2024-01" db="EMBL/GenBank/DDBJ databases">
        <title>A draft genome for the cacao thread blight pathogen Marasmiellus scandens.</title>
        <authorList>
            <person name="Baruah I.K."/>
            <person name="Leung J."/>
            <person name="Bukari Y."/>
            <person name="Amoako-Attah I."/>
            <person name="Meinhardt L.W."/>
            <person name="Bailey B.A."/>
            <person name="Cohen S.P."/>
        </authorList>
    </citation>
    <scope>NUCLEOTIDE SEQUENCE [LARGE SCALE GENOMIC DNA]</scope>
    <source>
        <strain evidence="4 5">GH-19</strain>
    </source>
</reference>
<feature type="domain" description="Thioesterase" evidence="3">
    <location>
        <begin position="102"/>
        <end position="171"/>
    </location>
</feature>
<evidence type="ECO:0000313" key="5">
    <source>
        <dbReference type="Proteomes" id="UP001498398"/>
    </source>
</evidence>
<evidence type="ECO:0000256" key="1">
    <source>
        <dbReference type="ARBA" id="ARBA00008324"/>
    </source>
</evidence>
<evidence type="ECO:0000256" key="2">
    <source>
        <dbReference type="ARBA" id="ARBA00022801"/>
    </source>
</evidence>
<dbReference type="Proteomes" id="UP001498398">
    <property type="component" value="Unassembled WGS sequence"/>
</dbReference>
<comment type="caution">
    <text evidence="4">The sequence shown here is derived from an EMBL/GenBank/DDBJ whole genome shotgun (WGS) entry which is preliminary data.</text>
</comment>
<dbReference type="InterPro" id="IPR006683">
    <property type="entry name" value="Thioestr_dom"/>
</dbReference>
<accession>A0ABR1JZR8</accession>
<comment type="similarity">
    <text evidence="1">Belongs to the thioesterase PaaI family.</text>
</comment>
<organism evidence="4 5">
    <name type="scientific">Marasmiellus scandens</name>
    <dbReference type="NCBI Taxonomy" id="2682957"/>
    <lineage>
        <taxon>Eukaryota</taxon>
        <taxon>Fungi</taxon>
        <taxon>Dikarya</taxon>
        <taxon>Basidiomycota</taxon>
        <taxon>Agaricomycotina</taxon>
        <taxon>Agaricomycetes</taxon>
        <taxon>Agaricomycetidae</taxon>
        <taxon>Agaricales</taxon>
        <taxon>Marasmiineae</taxon>
        <taxon>Omphalotaceae</taxon>
        <taxon>Marasmiellus</taxon>
    </lineage>
</organism>
<dbReference type="Pfam" id="PF03061">
    <property type="entry name" value="4HBT"/>
    <property type="match status" value="1"/>
</dbReference>
<proteinExistence type="inferred from homology"/>
<protein>
    <recommendedName>
        <fullName evidence="3">Thioesterase domain-containing protein</fullName>
    </recommendedName>
</protein>
<evidence type="ECO:0000259" key="3">
    <source>
        <dbReference type="Pfam" id="PF03061"/>
    </source>
</evidence>
<sequence length="195" mass="21867">MSFRHANQPKPSKDLDISQVAGNVSDDLKRLIAYPWESLYTARDEDGQWKWSGYNAELFKRMKVTEVSVEKNALEPKKFTGKVVCEMDVERDMINPDRVLQGGCTAFLADMCTNLCLLAQAIHTGGEQNSTTQALNVVYHAPSPLGDRLRIVSTTISLGARTMSARVEMWSIKYHRLVASAVHMKMLPSPPKQKL</sequence>
<dbReference type="InterPro" id="IPR039298">
    <property type="entry name" value="ACOT13"/>
</dbReference>
<keyword evidence="5" id="KW-1185">Reference proteome</keyword>
<dbReference type="PANTHER" id="PTHR21660">
    <property type="entry name" value="THIOESTERASE SUPERFAMILY MEMBER-RELATED"/>
    <property type="match status" value="1"/>
</dbReference>
<dbReference type="Gene3D" id="3.10.129.10">
    <property type="entry name" value="Hotdog Thioesterase"/>
    <property type="match status" value="1"/>
</dbReference>
<dbReference type="SUPFAM" id="SSF54637">
    <property type="entry name" value="Thioesterase/thiol ester dehydrase-isomerase"/>
    <property type="match status" value="1"/>
</dbReference>
<name>A0ABR1JZR8_9AGAR</name>
<dbReference type="InterPro" id="IPR029069">
    <property type="entry name" value="HotDog_dom_sf"/>
</dbReference>
<evidence type="ECO:0000313" key="4">
    <source>
        <dbReference type="EMBL" id="KAK7468381.1"/>
    </source>
</evidence>